<dbReference type="InterPro" id="IPR036890">
    <property type="entry name" value="HATPase_C_sf"/>
</dbReference>
<dbReference type="CDD" id="cd00082">
    <property type="entry name" value="HisKA"/>
    <property type="match status" value="1"/>
</dbReference>
<reference evidence="11 12" key="1">
    <citation type="submission" date="2016-10" db="EMBL/GenBank/DDBJ databases">
        <authorList>
            <person name="de Groot N.N."/>
        </authorList>
    </citation>
    <scope>NUCLEOTIDE SEQUENCE [LARGE SCALE GENOMIC DNA]</scope>
    <source>
        <strain evidence="11 12">IBRC-M10418</strain>
    </source>
</reference>
<dbReference type="PROSITE" id="PS50110">
    <property type="entry name" value="RESPONSE_REGULATORY"/>
    <property type="match status" value="1"/>
</dbReference>
<dbReference type="Proteomes" id="UP000199215">
    <property type="component" value="Unassembled WGS sequence"/>
</dbReference>
<dbReference type="Pfam" id="PF08448">
    <property type="entry name" value="PAS_4"/>
    <property type="match status" value="2"/>
</dbReference>
<dbReference type="EMBL" id="FNWU01000001">
    <property type="protein sequence ID" value="SEH43956.1"/>
    <property type="molecule type" value="Genomic_DNA"/>
</dbReference>
<feature type="domain" description="PAS" evidence="9">
    <location>
        <begin position="289"/>
        <end position="333"/>
    </location>
</feature>
<dbReference type="GO" id="GO:0000155">
    <property type="term" value="F:phosphorelay sensor kinase activity"/>
    <property type="evidence" value="ECO:0007669"/>
    <property type="project" value="InterPro"/>
</dbReference>
<dbReference type="NCBIfam" id="TIGR00229">
    <property type="entry name" value="sensory_box"/>
    <property type="match status" value="2"/>
</dbReference>
<keyword evidence="5" id="KW-0418">Kinase</keyword>
<feature type="domain" description="PAC" evidence="10">
    <location>
        <begin position="489"/>
        <end position="549"/>
    </location>
</feature>
<evidence type="ECO:0000259" key="7">
    <source>
        <dbReference type="PROSITE" id="PS50109"/>
    </source>
</evidence>
<evidence type="ECO:0000313" key="11">
    <source>
        <dbReference type="EMBL" id="SEH43956.1"/>
    </source>
</evidence>
<dbReference type="AlphaFoldDB" id="A0A1H6IAT7"/>
<feature type="domain" description="Histidine kinase" evidence="7">
    <location>
        <begin position="560"/>
        <end position="759"/>
    </location>
</feature>
<dbReference type="CDD" id="cd00130">
    <property type="entry name" value="PAS"/>
    <property type="match status" value="3"/>
</dbReference>
<dbReference type="InterPro" id="IPR035965">
    <property type="entry name" value="PAS-like_dom_sf"/>
</dbReference>
<dbReference type="InterPro" id="IPR000014">
    <property type="entry name" value="PAS"/>
</dbReference>
<evidence type="ECO:0000256" key="2">
    <source>
        <dbReference type="ARBA" id="ARBA00012438"/>
    </source>
</evidence>
<dbReference type="STRING" id="1267564.SAMN05192561_1011100"/>
<gene>
    <name evidence="11" type="ORF">SAMN05192561_1011100</name>
</gene>
<keyword evidence="12" id="KW-1185">Reference proteome</keyword>
<dbReference type="InterPro" id="IPR013655">
    <property type="entry name" value="PAS_fold_3"/>
</dbReference>
<dbReference type="Pfam" id="PF02518">
    <property type="entry name" value="HATPase_c"/>
    <property type="match status" value="1"/>
</dbReference>
<dbReference type="InterPro" id="IPR013656">
    <property type="entry name" value="PAS_4"/>
</dbReference>
<dbReference type="Gene3D" id="1.10.287.130">
    <property type="match status" value="1"/>
</dbReference>
<dbReference type="SUPFAM" id="SSF52172">
    <property type="entry name" value="CheY-like"/>
    <property type="match status" value="1"/>
</dbReference>
<dbReference type="SUPFAM" id="SSF55874">
    <property type="entry name" value="ATPase domain of HSP90 chaperone/DNA topoisomerase II/histidine kinase"/>
    <property type="match status" value="1"/>
</dbReference>
<dbReference type="InterPro" id="IPR005467">
    <property type="entry name" value="His_kinase_dom"/>
</dbReference>
<dbReference type="PROSITE" id="PS50113">
    <property type="entry name" value="PAC"/>
    <property type="match status" value="2"/>
</dbReference>
<dbReference type="CDD" id="cd00156">
    <property type="entry name" value="REC"/>
    <property type="match status" value="1"/>
</dbReference>
<dbReference type="SMART" id="SM00091">
    <property type="entry name" value="PAS"/>
    <property type="match status" value="3"/>
</dbReference>
<dbReference type="InterPro" id="IPR003661">
    <property type="entry name" value="HisK_dim/P_dom"/>
</dbReference>
<name>A0A1H6IAT7_9EURY</name>
<dbReference type="InterPro" id="IPR052162">
    <property type="entry name" value="Sensor_kinase/Photoreceptor"/>
</dbReference>
<dbReference type="InterPro" id="IPR011006">
    <property type="entry name" value="CheY-like_superfamily"/>
</dbReference>
<evidence type="ECO:0000256" key="6">
    <source>
        <dbReference type="PROSITE-ProRule" id="PRU00169"/>
    </source>
</evidence>
<dbReference type="SMART" id="SM00448">
    <property type="entry name" value="REC"/>
    <property type="match status" value="1"/>
</dbReference>
<dbReference type="Gene3D" id="3.30.565.10">
    <property type="entry name" value="Histidine kinase-like ATPase, C-terminal domain"/>
    <property type="match status" value="1"/>
</dbReference>
<dbReference type="Gene3D" id="3.40.50.2300">
    <property type="match status" value="1"/>
</dbReference>
<dbReference type="InterPro" id="IPR036097">
    <property type="entry name" value="HisK_dim/P_sf"/>
</dbReference>
<evidence type="ECO:0000256" key="1">
    <source>
        <dbReference type="ARBA" id="ARBA00000085"/>
    </source>
</evidence>
<comment type="catalytic activity">
    <reaction evidence="1">
        <text>ATP + protein L-histidine = ADP + protein N-phospho-L-histidine.</text>
        <dbReference type="EC" id="2.7.13.3"/>
    </reaction>
</comment>
<dbReference type="InterPro" id="IPR001789">
    <property type="entry name" value="Sig_transdc_resp-reg_receiver"/>
</dbReference>
<evidence type="ECO:0000256" key="5">
    <source>
        <dbReference type="ARBA" id="ARBA00022777"/>
    </source>
</evidence>
<dbReference type="SUPFAM" id="SSF55785">
    <property type="entry name" value="PYP-like sensor domain (PAS domain)"/>
    <property type="match status" value="3"/>
</dbReference>
<evidence type="ECO:0000256" key="4">
    <source>
        <dbReference type="ARBA" id="ARBA00022679"/>
    </source>
</evidence>
<evidence type="ECO:0000259" key="10">
    <source>
        <dbReference type="PROSITE" id="PS50113"/>
    </source>
</evidence>
<feature type="domain" description="PAC" evidence="10">
    <location>
        <begin position="349"/>
        <end position="416"/>
    </location>
</feature>
<dbReference type="PROSITE" id="PS50112">
    <property type="entry name" value="PAS"/>
    <property type="match status" value="1"/>
</dbReference>
<dbReference type="InterPro" id="IPR000700">
    <property type="entry name" value="PAS-assoc_C"/>
</dbReference>
<feature type="domain" description="Response regulatory" evidence="8">
    <location>
        <begin position="20"/>
        <end position="136"/>
    </location>
</feature>
<keyword evidence="3 6" id="KW-0597">Phosphoprotein</keyword>
<evidence type="ECO:0000256" key="3">
    <source>
        <dbReference type="ARBA" id="ARBA00022553"/>
    </source>
</evidence>
<evidence type="ECO:0000313" key="12">
    <source>
        <dbReference type="Proteomes" id="UP000199215"/>
    </source>
</evidence>
<protein>
    <recommendedName>
        <fullName evidence="2">histidine kinase</fullName>
        <ecNumber evidence="2">2.7.13.3</ecNumber>
    </recommendedName>
</protein>
<sequence length="759" mass="83893">MGNHYYVVGTIRRDMDPPIQVLHVDDDPAFLEMAATFLERESDAIEVVTATSVSEGHAVFDERSIDCIVSDHDMPGRNGIEFLESVRASSPEVPFILFTGKGSESVASEAVSAGVTDYLQKESGTDQYTILANRIENAVDRYRARRSARAQQRRLETLVDNVPGVVYRCRNEPGWPMESIEGECESLTGYPADRIESGDLTWGHDVVHPADREDVWETVQTSIAVDEPFEETYRIRTAAGETRWVWERGRGVSIDSEVDEVTVAHEAEIGDYAAVLEGFITDITESKRRERRFEAIVENTSQFTGLLDPDGTIIEANESALAFADVDRADVLGTPLWEGPWFTESDRARRIAREAVDTARDGNPYHAEVAISGADESAIIDFTVHPVTDADGEVTLLIPESRDITALKERERELRRFRRRFEAVFDDPAVLVGLLAPDGTVRSVNSTALGYVEVDHEDLVGEPFPETPWWPEDRREDVREWVTAAAAGEYVEFDAVHAATDDGPFTVEGTFRPVVSEGDANHTDGDVTGIVVSAKDVTERRQRERELKHHAERFDEFASVVSHDLQSPITAAQGRLELALETGDLEHVERAADAIDRVDALRTDLAETLQTGEIVSETETIPLADAVEDAVTAVDPPGSMTVDVPDSVDVKADPDAFARLLENLLRNSIEHTDGDDVTVRFDRLREEGATGFVYEDDGPGIDPADRDRVFSPGFSTKDGDSGSGMGMMSVQQIVTAHDWSIRIADADVLDGARFEIRTD</sequence>
<dbReference type="Gene3D" id="3.30.450.20">
    <property type="entry name" value="PAS domain"/>
    <property type="match status" value="3"/>
</dbReference>
<dbReference type="SUPFAM" id="SSF47384">
    <property type="entry name" value="Homodimeric domain of signal transducing histidine kinase"/>
    <property type="match status" value="1"/>
</dbReference>
<evidence type="ECO:0000259" key="8">
    <source>
        <dbReference type="PROSITE" id="PS50110"/>
    </source>
</evidence>
<dbReference type="EC" id="2.7.13.3" evidence="2"/>
<organism evidence="11 12">
    <name type="scientific">Halopenitus malekzadehii</name>
    <dbReference type="NCBI Taxonomy" id="1267564"/>
    <lineage>
        <taxon>Archaea</taxon>
        <taxon>Methanobacteriati</taxon>
        <taxon>Methanobacteriota</taxon>
        <taxon>Stenosarchaea group</taxon>
        <taxon>Halobacteria</taxon>
        <taxon>Halobacteriales</taxon>
        <taxon>Haloferacaceae</taxon>
        <taxon>Halopenitus</taxon>
    </lineage>
</organism>
<dbReference type="PANTHER" id="PTHR43304:SF1">
    <property type="entry name" value="PAC DOMAIN-CONTAINING PROTEIN"/>
    <property type="match status" value="1"/>
</dbReference>
<dbReference type="Pfam" id="PF00072">
    <property type="entry name" value="Response_reg"/>
    <property type="match status" value="1"/>
</dbReference>
<keyword evidence="4" id="KW-0808">Transferase</keyword>
<dbReference type="SMART" id="SM00388">
    <property type="entry name" value="HisKA"/>
    <property type="match status" value="1"/>
</dbReference>
<proteinExistence type="predicted"/>
<accession>A0A1H6IAT7</accession>
<evidence type="ECO:0000259" key="9">
    <source>
        <dbReference type="PROSITE" id="PS50112"/>
    </source>
</evidence>
<dbReference type="SMART" id="SM00387">
    <property type="entry name" value="HATPase_c"/>
    <property type="match status" value="1"/>
</dbReference>
<dbReference type="Pfam" id="PF08447">
    <property type="entry name" value="PAS_3"/>
    <property type="match status" value="1"/>
</dbReference>
<dbReference type="PROSITE" id="PS50109">
    <property type="entry name" value="HIS_KIN"/>
    <property type="match status" value="1"/>
</dbReference>
<dbReference type="PANTHER" id="PTHR43304">
    <property type="entry name" value="PHYTOCHROME-LIKE PROTEIN CPH1"/>
    <property type="match status" value="1"/>
</dbReference>
<feature type="modified residue" description="4-aspartylphosphate" evidence="6">
    <location>
        <position position="71"/>
    </location>
</feature>
<dbReference type="InterPro" id="IPR003594">
    <property type="entry name" value="HATPase_dom"/>
</dbReference>